<name>A0A365Y0N6_9BACT</name>
<dbReference type="GO" id="GO:0007165">
    <property type="term" value="P:signal transduction"/>
    <property type="evidence" value="ECO:0007669"/>
    <property type="project" value="InterPro"/>
</dbReference>
<gene>
    <name evidence="3" type="ORF">DF182_06150</name>
</gene>
<dbReference type="InterPro" id="IPR035897">
    <property type="entry name" value="Toll_tir_struct_dom_sf"/>
</dbReference>
<dbReference type="SUPFAM" id="SSF52200">
    <property type="entry name" value="Toll/Interleukin receptor TIR domain"/>
    <property type="match status" value="1"/>
</dbReference>
<dbReference type="CDD" id="cd00009">
    <property type="entry name" value="AAA"/>
    <property type="match status" value="1"/>
</dbReference>
<evidence type="ECO:0000313" key="3">
    <source>
        <dbReference type="EMBL" id="RBL92176.1"/>
    </source>
</evidence>
<dbReference type="GO" id="GO:0016887">
    <property type="term" value="F:ATP hydrolysis activity"/>
    <property type="evidence" value="ECO:0007669"/>
    <property type="project" value="InterPro"/>
</dbReference>
<keyword evidence="4" id="KW-1185">Reference proteome</keyword>
<dbReference type="GO" id="GO:0005524">
    <property type="term" value="F:ATP binding"/>
    <property type="evidence" value="ECO:0007669"/>
    <property type="project" value="InterPro"/>
</dbReference>
<dbReference type="OrthoDB" id="583767at2"/>
<accession>A0A365Y0N6</accession>
<proteinExistence type="predicted"/>
<dbReference type="InterPro" id="IPR027417">
    <property type="entry name" value="P-loop_NTPase"/>
</dbReference>
<dbReference type="InterPro" id="IPR003593">
    <property type="entry name" value="AAA+_ATPase"/>
</dbReference>
<feature type="domain" description="AAA+ ATPase" evidence="2">
    <location>
        <begin position="36"/>
        <end position="159"/>
    </location>
</feature>
<organism evidence="3 4">
    <name type="scientific">Chitinophaga flava</name>
    <dbReference type="NCBI Taxonomy" id="2259036"/>
    <lineage>
        <taxon>Bacteria</taxon>
        <taxon>Pseudomonadati</taxon>
        <taxon>Bacteroidota</taxon>
        <taxon>Chitinophagia</taxon>
        <taxon>Chitinophagales</taxon>
        <taxon>Chitinophagaceae</taxon>
        <taxon>Chitinophaga</taxon>
    </lineage>
</organism>
<dbReference type="Pfam" id="PF00004">
    <property type="entry name" value="AAA"/>
    <property type="match status" value="1"/>
</dbReference>
<feature type="region of interest" description="Disordered" evidence="1">
    <location>
        <begin position="503"/>
        <end position="556"/>
    </location>
</feature>
<dbReference type="Gene3D" id="3.40.50.300">
    <property type="entry name" value="P-loop containing nucleotide triphosphate hydrolases"/>
    <property type="match status" value="1"/>
</dbReference>
<dbReference type="EMBL" id="QFFJ01000001">
    <property type="protein sequence ID" value="RBL92176.1"/>
    <property type="molecule type" value="Genomic_DNA"/>
</dbReference>
<evidence type="ECO:0000256" key="1">
    <source>
        <dbReference type="SAM" id="MobiDB-lite"/>
    </source>
</evidence>
<evidence type="ECO:0000313" key="4">
    <source>
        <dbReference type="Proteomes" id="UP000253410"/>
    </source>
</evidence>
<dbReference type="AlphaFoldDB" id="A0A365Y0N6"/>
<evidence type="ECO:0000259" key="2">
    <source>
        <dbReference type="SMART" id="SM00382"/>
    </source>
</evidence>
<comment type="caution">
    <text evidence="3">The sequence shown here is derived from an EMBL/GenBank/DDBJ whole genome shotgun (WGS) entry which is preliminary data.</text>
</comment>
<protein>
    <submittedName>
        <fullName evidence="3">ATPase</fullName>
    </submittedName>
</protein>
<reference evidence="3 4" key="1">
    <citation type="submission" date="2018-05" db="EMBL/GenBank/DDBJ databases">
        <title>Chitinophaga sp. K3CV102501T nov., isolated from isolated from a monsoon evergreen broad-leaved forest soil.</title>
        <authorList>
            <person name="Lv Y."/>
        </authorList>
    </citation>
    <scope>NUCLEOTIDE SEQUENCE [LARGE SCALE GENOMIC DNA]</scope>
    <source>
        <strain evidence="3 4">GDMCC 1.1325</strain>
    </source>
</reference>
<dbReference type="RefSeq" id="WP_113614775.1">
    <property type="nucleotide sequence ID" value="NZ_QFFJ01000001.1"/>
</dbReference>
<dbReference type="SUPFAM" id="SSF52540">
    <property type="entry name" value="P-loop containing nucleoside triphosphate hydrolases"/>
    <property type="match status" value="1"/>
</dbReference>
<dbReference type="SMART" id="SM00382">
    <property type="entry name" value="AAA"/>
    <property type="match status" value="1"/>
</dbReference>
<dbReference type="Proteomes" id="UP000253410">
    <property type="component" value="Unassembled WGS sequence"/>
</dbReference>
<feature type="compositionally biased region" description="Basic residues" evidence="1">
    <location>
        <begin position="516"/>
        <end position="528"/>
    </location>
</feature>
<dbReference type="Gene3D" id="3.40.50.10140">
    <property type="entry name" value="Toll/interleukin-1 receptor homology (TIR) domain"/>
    <property type="match status" value="1"/>
</dbReference>
<dbReference type="Pfam" id="PF13676">
    <property type="entry name" value="TIR_2"/>
    <property type="match status" value="1"/>
</dbReference>
<dbReference type="InterPro" id="IPR003959">
    <property type="entry name" value="ATPase_AAA_core"/>
</dbReference>
<sequence length="556" mass="64271">MRTKNLEDVFKKSGIPDSTFVKPPKYGDILVSLRTKGRCLIVEGPSGIGKTTCVRKVLEELRIKGKFSMLSARKSEDRQKIDQLTQQANNGIVIIDDFHILPQESKDAIANYMKILADEERDNDKLILLGINKAGDSLIKLTPDLNNRIDTIKLVKSPEDKVRELISNGETALKIKIAAKEEIIRLSKGSFHIAQLLCNELCIYEDILEEQTTVKHLRVEANVILEKVIEEFKRIYNSLAQSFASGSRLRREGRAPYLHLLFWLSRSDDWTIQIDDIIRQHPKHKISVKQVVDKEFLSRLILHNPDISNVIHYDANARILTIEDPKFMFYLKNMYWEKFAKELGYINVALEYEYDFALSFAGEDRKLAEHIYDHLAYNQVAVFYDKNEQHRILAENVEEFLRPIYEKKARYVVPLLSTSYPQKIWTKFESDSFRERFEEGSIIPVWFSNTTKAMFDESLKYGGIRFNVDEDIKQEAINIAESLLQCLEEDKLTKGTSKVINTKYNSKEQKKTPAQKNKKQASVTKKKKNTPEKTTRKTTPSSRKPTKPPIQQGSLF</sequence>
<dbReference type="InterPro" id="IPR000157">
    <property type="entry name" value="TIR_dom"/>
</dbReference>